<dbReference type="EMBL" id="JANPWB010000008">
    <property type="protein sequence ID" value="KAJ1161225.1"/>
    <property type="molecule type" value="Genomic_DNA"/>
</dbReference>
<keyword evidence="2" id="KW-1185">Reference proteome</keyword>
<proteinExistence type="predicted"/>
<name>A0AAV7SCZ3_PLEWA</name>
<dbReference type="AlphaFoldDB" id="A0AAV7SCZ3"/>
<accession>A0AAV7SCZ3</accession>
<protein>
    <submittedName>
        <fullName evidence="1">Uncharacterized protein</fullName>
    </submittedName>
</protein>
<sequence length="83" mass="9410">MQAPPKRLGGGSGFCPCMNLRWSGVRRSPRRLCPWFGWCDQAGGFIYVRQCSVRVPFSAPEHRSHMCSFIGCCPRPMTIMFIV</sequence>
<reference evidence="1" key="1">
    <citation type="journal article" date="2022" name="bioRxiv">
        <title>Sequencing and chromosome-scale assembly of the giantPleurodeles waltlgenome.</title>
        <authorList>
            <person name="Brown T."/>
            <person name="Elewa A."/>
            <person name="Iarovenko S."/>
            <person name="Subramanian E."/>
            <person name="Araus A.J."/>
            <person name="Petzold A."/>
            <person name="Susuki M."/>
            <person name="Suzuki K.-i.T."/>
            <person name="Hayashi T."/>
            <person name="Toyoda A."/>
            <person name="Oliveira C."/>
            <person name="Osipova E."/>
            <person name="Leigh N.D."/>
            <person name="Simon A."/>
            <person name="Yun M.H."/>
        </authorList>
    </citation>
    <scope>NUCLEOTIDE SEQUENCE</scope>
    <source>
        <strain evidence="1">20211129_DDA</strain>
        <tissue evidence="1">Liver</tissue>
    </source>
</reference>
<gene>
    <name evidence="1" type="ORF">NDU88_001712</name>
</gene>
<evidence type="ECO:0000313" key="1">
    <source>
        <dbReference type="EMBL" id="KAJ1161225.1"/>
    </source>
</evidence>
<dbReference type="Proteomes" id="UP001066276">
    <property type="component" value="Chromosome 4_2"/>
</dbReference>
<evidence type="ECO:0000313" key="2">
    <source>
        <dbReference type="Proteomes" id="UP001066276"/>
    </source>
</evidence>
<comment type="caution">
    <text evidence="1">The sequence shown here is derived from an EMBL/GenBank/DDBJ whole genome shotgun (WGS) entry which is preliminary data.</text>
</comment>
<organism evidence="1 2">
    <name type="scientific">Pleurodeles waltl</name>
    <name type="common">Iberian ribbed newt</name>
    <dbReference type="NCBI Taxonomy" id="8319"/>
    <lineage>
        <taxon>Eukaryota</taxon>
        <taxon>Metazoa</taxon>
        <taxon>Chordata</taxon>
        <taxon>Craniata</taxon>
        <taxon>Vertebrata</taxon>
        <taxon>Euteleostomi</taxon>
        <taxon>Amphibia</taxon>
        <taxon>Batrachia</taxon>
        <taxon>Caudata</taxon>
        <taxon>Salamandroidea</taxon>
        <taxon>Salamandridae</taxon>
        <taxon>Pleurodelinae</taxon>
        <taxon>Pleurodeles</taxon>
    </lineage>
</organism>